<gene>
    <name evidence="1" type="ORF">MLD38_001270</name>
</gene>
<proteinExistence type="predicted"/>
<dbReference type="EMBL" id="CM042880">
    <property type="protein sequence ID" value="KAI4388995.1"/>
    <property type="molecule type" value="Genomic_DNA"/>
</dbReference>
<evidence type="ECO:0000313" key="2">
    <source>
        <dbReference type="Proteomes" id="UP001057402"/>
    </source>
</evidence>
<comment type="caution">
    <text evidence="1">The sequence shown here is derived from an EMBL/GenBank/DDBJ whole genome shotgun (WGS) entry which is preliminary data.</text>
</comment>
<evidence type="ECO:0000313" key="1">
    <source>
        <dbReference type="EMBL" id="KAI4388995.1"/>
    </source>
</evidence>
<sequence length="429" mass="47350">MPPSPDDSGLAAVDIIVPVHPPSHHDIRAPLLSSSRSGGHPRNTMSAFFSSPPWCATPSFLTKVVMVVLCVSFTFVMPILTSLSTKLPASATSDHISFNLLVQFPESSLSLVSFLTLYSTMSSDRREGQPCHDSATVARSYPSELNRAFRHHLFIFIPSFIIEVVHKLIFISKADVSIPYIGKFLSPGLNGGIVMVLILSSWAYRTGIFLLVCMIFRVTCELQILRFLSLVNMLEGDELVKDARAVFEEHVRIRKELSSTSHRYRFFIIGCLVTVTVSLFGALMVVLGSKTKKTFLNSGDLLVCVVVELSGLFWCFMGAARITHRAQGMASVASRWHMSITSSTPPASCHSKNNSRGDIRNTTDGPVPEEDLDSDSSFRTRQALVAYLQHNNGGITLYGFALDRGLLHTIFAFEFSLVLWILSKVVVLS</sequence>
<accession>A0ACB9SC61</accession>
<keyword evidence="2" id="KW-1185">Reference proteome</keyword>
<dbReference type="Proteomes" id="UP001057402">
    <property type="component" value="Chromosome 1"/>
</dbReference>
<organism evidence="1 2">
    <name type="scientific">Melastoma candidum</name>
    <dbReference type="NCBI Taxonomy" id="119954"/>
    <lineage>
        <taxon>Eukaryota</taxon>
        <taxon>Viridiplantae</taxon>
        <taxon>Streptophyta</taxon>
        <taxon>Embryophyta</taxon>
        <taxon>Tracheophyta</taxon>
        <taxon>Spermatophyta</taxon>
        <taxon>Magnoliopsida</taxon>
        <taxon>eudicotyledons</taxon>
        <taxon>Gunneridae</taxon>
        <taxon>Pentapetalae</taxon>
        <taxon>rosids</taxon>
        <taxon>malvids</taxon>
        <taxon>Myrtales</taxon>
        <taxon>Melastomataceae</taxon>
        <taxon>Melastomatoideae</taxon>
        <taxon>Melastomateae</taxon>
        <taxon>Melastoma</taxon>
    </lineage>
</organism>
<name>A0ACB9SC61_9MYRT</name>
<protein>
    <submittedName>
        <fullName evidence="1">Uncharacterized protein</fullName>
    </submittedName>
</protein>
<reference evidence="2" key="1">
    <citation type="journal article" date="2023" name="Front. Plant Sci.">
        <title>Chromosomal-level genome assembly of Melastoma candidum provides insights into trichome evolution.</title>
        <authorList>
            <person name="Zhong Y."/>
            <person name="Wu W."/>
            <person name="Sun C."/>
            <person name="Zou P."/>
            <person name="Liu Y."/>
            <person name="Dai S."/>
            <person name="Zhou R."/>
        </authorList>
    </citation>
    <scope>NUCLEOTIDE SEQUENCE [LARGE SCALE GENOMIC DNA]</scope>
</reference>